<keyword evidence="4" id="KW-0804">Transcription</keyword>
<dbReference type="PROSITE" id="PS50931">
    <property type="entry name" value="HTH_LYSR"/>
    <property type="match status" value="1"/>
</dbReference>
<reference evidence="6 7" key="1">
    <citation type="journal article" date="2015" name="Genome Announc.">
        <title>Expanding the biotechnology potential of lactobacilli through comparative genomics of 213 strains and associated genera.</title>
        <authorList>
            <person name="Sun Z."/>
            <person name="Harris H.M."/>
            <person name="McCann A."/>
            <person name="Guo C."/>
            <person name="Argimon S."/>
            <person name="Zhang W."/>
            <person name="Yang X."/>
            <person name="Jeffery I.B."/>
            <person name="Cooney J.C."/>
            <person name="Kagawa T.F."/>
            <person name="Liu W."/>
            <person name="Song Y."/>
            <person name="Salvetti E."/>
            <person name="Wrobel A."/>
            <person name="Rasinkangas P."/>
            <person name="Parkhill J."/>
            <person name="Rea M.C."/>
            <person name="O'Sullivan O."/>
            <person name="Ritari J."/>
            <person name="Douillard F.P."/>
            <person name="Paul Ross R."/>
            <person name="Yang R."/>
            <person name="Briner A.E."/>
            <person name="Felis G.E."/>
            <person name="de Vos W.M."/>
            <person name="Barrangou R."/>
            <person name="Klaenhammer T.R."/>
            <person name="Caufield P.W."/>
            <person name="Cui Y."/>
            <person name="Zhang H."/>
            <person name="O'Toole P.W."/>
        </authorList>
    </citation>
    <scope>NUCLEOTIDE SEQUENCE [LARGE SCALE GENOMIC DNA]</scope>
    <source>
        <strain evidence="6 7">DSM 19117</strain>
    </source>
</reference>
<feature type="domain" description="HTH lysR-type" evidence="5">
    <location>
        <begin position="7"/>
        <end position="58"/>
    </location>
</feature>
<evidence type="ECO:0000259" key="5">
    <source>
        <dbReference type="PROSITE" id="PS50931"/>
    </source>
</evidence>
<dbReference type="InterPro" id="IPR000847">
    <property type="entry name" value="LysR_HTH_N"/>
</dbReference>
<gene>
    <name evidence="6" type="ORF">FD30_GL002090</name>
</gene>
<dbReference type="RefSeq" id="WP_056944398.1">
    <property type="nucleotide sequence ID" value="NZ_AZDT01000042.1"/>
</dbReference>
<comment type="caution">
    <text evidence="6">The sequence shown here is derived from an EMBL/GenBank/DDBJ whole genome shotgun (WGS) entry which is preliminary data.</text>
</comment>
<dbReference type="OrthoDB" id="9785745at2"/>
<dbReference type="PRINTS" id="PR00039">
    <property type="entry name" value="HTHLYSR"/>
</dbReference>
<comment type="similarity">
    <text evidence="1">Belongs to the LysR transcriptional regulatory family.</text>
</comment>
<dbReference type="AlphaFoldDB" id="A0A0R1JUE3"/>
<dbReference type="SUPFAM" id="SSF53850">
    <property type="entry name" value="Periplasmic binding protein-like II"/>
    <property type="match status" value="1"/>
</dbReference>
<keyword evidence="2" id="KW-0805">Transcription regulation</keyword>
<dbReference type="SUPFAM" id="SSF46785">
    <property type="entry name" value="Winged helix' DNA-binding domain"/>
    <property type="match status" value="1"/>
</dbReference>
<accession>A0A0R1JUE3</accession>
<dbReference type="Pfam" id="PF03466">
    <property type="entry name" value="LysR_substrate"/>
    <property type="match status" value="1"/>
</dbReference>
<dbReference type="GO" id="GO:0003700">
    <property type="term" value="F:DNA-binding transcription factor activity"/>
    <property type="evidence" value="ECO:0007669"/>
    <property type="project" value="InterPro"/>
</dbReference>
<evidence type="ECO:0000256" key="3">
    <source>
        <dbReference type="ARBA" id="ARBA00023125"/>
    </source>
</evidence>
<dbReference type="EMBL" id="AZDT01000042">
    <property type="protein sequence ID" value="KRK74917.1"/>
    <property type="molecule type" value="Genomic_DNA"/>
</dbReference>
<dbReference type="GeneID" id="84783385"/>
<name>A0A0R1JUE3_9LACO</name>
<dbReference type="InterPro" id="IPR036388">
    <property type="entry name" value="WH-like_DNA-bd_sf"/>
</dbReference>
<dbReference type="PATRIC" id="fig|1423773.3.peg.2145"/>
<dbReference type="STRING" id="1423773.FD30_GL002090"/>
<sequence length="297" mass="33434">MFDQRYQTFLVLVATKSYTRTAEQLFITQPAVSQQIHSLEAEIGVPLVAYRRPYLTITAAGRQLADFIQRTQAQSTRLLDDLRRPHQPRQISFSTTLSLSEFLAPQLVRVLQHRADYQTINCRITNTQAALKALQSGKSDFALIEGNFDKHAYDYQVIRREPFVGIVAAHHPLAQRDQVTWADLTRYPLIIREQGSGSRDILLHLAQAANVTLADFSQTVTVNHPAAIRQLVLANVGISFVYRSVVAQELAAGTIRELPLTAGRVEHDLDLVYLRESFFAADYQALAQQLHQQAGNQ</sequence>
<evidence type="ECO:0000256" key="2">
    <source>
        <dbReference type="ARBA" id="ARBA00023015"/>
    </source>
</evidence>
<proteinExistence type="inferred from homology"/>
<dbReference type="Proteomes" id="UP000051162">
    <property type="component" value="Unassembled WGS sequence"/>
</dbReference>
<dbReference type="PANTHER" id="PTHR30126">
    <property type="entry name" value="HTH-TYPE TRANSCRIPTIONAL REGULATOR"/>
    <property type="match status" value="1"/>
</dbReference>
<dbReference type="Gene3D" id="1.10.10.10">
    <property type="entry name" value="Winged helix-like DNA-binding domain superfamily/Winged helix DNA-binding domain"/>
    <property type="match status" value="1"/>
</dbReference>
<evidence type="ECO:0000313" key="6">
    <source>
        <dbReference type="EMBL" id="KRK74917.1"/>
    </source>
</evidence>
<evidence type="ECO:0000256" key="1">
    <source>
        <dbReference type="ARBA" id="ARBA00009437"/>
    </source>
</evidence>
<dbReference type="Pfam" id="PF00126">
    <property type="entry name" value="HTH_1"/>
    <property type="match status" value="1"/>
</dbReference>
<keyword evidence="3" id="KW-0238">DNA-binding</keyword>
<keyword evidence="7" id="KW-1185">Reference proteome</keyword>
<protein>
    <submittedName>
        <fullName evidence="6">Transcriptional regulator</fullName>
    </submittedName>
</protein>
<dbReference type="InterPro" id="IPR005119">
    <property type="entry name" value="LysR_subst-bd"/>
</dbReference>
<dbReference type="Gene3D" id="3.40.190.10">
    <property type="entry name" value="Periplasmic binding protein-like II"/>
    <property type="match status" value="2"/>
</dbReference>
<organism evidence="6 7">
    <name type="scientific">Levilactobacillus namurensis DSM 19117</name>
    <dbReference type="NCBI Taxonomy" id="1423773"/>
    <lineage>
        <taxon>Bacteria</taxon>
        <taxon>Bacillati</taxon>
        <taxon>Bacillota</taxon>
        <taxon>Bacilli</taxon>
        <taxon>Lactobacillales</taxon>
        <taxon>Lactobacillaceae</taxon>
        <taxon>Levilactobacillus</taxon>
    </lineage>
</organism>
<evidence type="ECO:0000256" key="4">
    <source>
        <dbReference type="ARBA" id="ARBA00023163"/>
    </source>
</evidence>
<dbReference type="InterPro" id="IPR036390">
    <property type="entry name" value="WH_DNA-bd_sf"/>
</dbReference>
<dbReference type="PANTHER" id="PTHR30126:SF91">
    <property type="entry name" value="LYSR FAMILY TRANSCRIPTIONAL REGULATOR"/>
    <property type="match status" value="1"/>
</dbReference>
<evidence type="ECO:0000313" key="7">
    <source>
        <dbReference type="Proteomes" id="UP000051162"/>
    </source>
</evidence>
<dbReference type="GO" id="GO:0000976">
    <property type="term" value="F:transcription cis-regulatory region binding"/>
    <property type="evidence" value="ECO:0007669"/>
    <property type="project" value="TreeGrafter"/>
</dbReference>